<feature type="transmembrane region" description="Helical" evidence="1">
    <location>
        <begin position="21"/>
        <end position="45"/>
    </location>
</feature>
<keyword evidence="1" id="KW-0472">Membrane</keyword>
<dbReference type="Proteomes" id="UP000233332">
    <property type="component" value="Unassembled WGS sequence"/>
</dbReference>
<sequence length="192" mass="20794">MLNITLEHAFRMQQGSRIHTIAFTISPIVGDGIVVGGIPGISLIGCKSIKIAQGIAAHVVIDAILAATNKMRMSPEKCQTSISIQTITSTTEVNNSFQIDADHVMTGEVSVPTDDFGTIKIGVTEFEIPGDQMDATPDSILLAKATDHLQTLTTSISLECEMLQRHLDDKDLDLRKIAVNTTLPQSVLERIR</sequence>
<dbReference type="AlphaFoldDB" id="A0A2N3L433"/>
<comment type="caution">
    <text evidence="2">The sequence shown here is derived from an EMBL/GenBank/DDBJ whole genome shotgun (WGS) entry which is preliminary data.</text>
</comment>
<proteinExistence type="predicted"/>
<keyword evidence="3" id="KW-1185">Reference proteome</keyword>
<accession>A0A2N3L433</accession>
<protein>
    <submittedName>
        <fullName evidence="2">Uncharacterized protein</fullName>
    </submittedName>
</protein>
<evidence type="ECO:0000313" key="3">
    <source>
        <dbReference type="Proteomes" id="UP000233332"/>
    </source>
</evidence>
<gene>
    <name evidence="2" type="ORF">COO92_16220</name>
</gene>
<keyword evidence="1" id="KW-1133">Transmembrane helix</keyword>
<reference evidence="2 3" key="1">
    <citation type="submission" date="2017-09" db="EMBL/GenBank/DDBJ databases">
        <title>Biodiversity and function of Thalassospira species in the particle-attached aromatic-hydrocarbon-degrading consortia from the surface seawater of the China South Sea.</title>
        <authorList>
            <person name="Dong C."/>
            <person name="Lai Q."/>
            <person name="Shao Z."/>
        </authorList>
    </citation>
    <scope>NUCLEOTIDE SEQUENCE [LARGE SCALE GENOMIC DNA]</scope>
    <source>
        <strain evidence="2 3">139Z-12</strain>
    </source>
</reference>
<evidence type="ECO:0000256" key="1">
    <source>
        <dbReference type="SAM" id="Phobius"/>
    </source>
</evidence>
<dbReference type="RefSeq" id="WP_101303775.1">
    <property type="nucleotide sequence ID" value="NZ_NXGX01000006.1"/>
</dbReference>
<dbReference type="EMBL" id="NXGX01000006">
    <property type="protein sequence ID" value="PKR57486.1"/>
    <property type="molecule type" value="Genomic_DNA"/>
</dbReference>
<evidence type="ECO:0000313" key="2">
    <source>
        <dbReference type="EMBL" id="PKR57486.1"/>
    </source>
</evidence>
<name>A0A2N3L433_9PROT</name>
<organism evidence="2 3">
    <name type="scientific">Thalassospira lohafexi</name>
    <dbReference type="NCBI Taxonomy" id="744227"/>
    <lineage>
        <taxon>Bacteria</taxon>
        <taxon>Pseudomonadati</taxon>
        <taxon>Pseudomonadota</taxon>
        <taxon>Alphaproteobacteria</taxon>
        <taxon>Rhodospirillales</taxon>
        <taxon>Thalassospiraceae</taxon>
        <taxon>Thalassospira</taxon>
    </lineage>
</organism>
<keyword evidence="1" id="KW-0812">Transmembrane</keyword>